<accession>A0A2M7S5S4</accession>
<comment type="subunit">
    <text evidence="3">Monomer.</text>
</comment>
<protein>
    <recommendedName>
        <fullName evidence="4">Cysteine--tRNA ligase</fullName>
    </recommendedName>
</protein>
<dbReference type="InterPro" id="IPR009080">
    <property type="entry name" value="tRNAsynth_Ia_anticodon-bd"/>
</dbReference>
<keyword evidence="8" id="KW-0862">Zinc</keyword>
<dbReference type="EMBL" id="PFMR01000296">
    <property type="protein sequence ID" value="PIZ14882.1"/>
    <property type="molecule type" value="Genomic_DNA"/>
</dbReference>
<feature type="domain" description="Cysteinyl-tRNA synthetase class Ia DALR" evidence="10">
    <location>
        <begin position="206"/>
        <end position="280"/>
    </location>
</feature>
<dbReference type="Proteomes" id="UP000229307">
    <property type="component" value="Unassembled WGS sequence"/>
</dbReference>
<comment type="caution">
    <text evidence="11">The sequence shown here is derived from an EMBL/GenBank/DDBJ whole genome shotgun (WGS) entry which is preliminary data.</text>
</comment>
<gene>
    <name evidence="11" type="ORF">COY52_10795</name>
</gene>
<dbReference type="InterPro" id="IPR024909">
    <property type="entry name" value="Cys-tRNA/MSH_ligase"/>
</dbReference>
<dbReference type="InterPro" id="IPR014729">
    <property type="entry name" value="Rossmann-like_a/b/a_fold"/>
</dbReference>
<dbReference type="Gene3D" id="1.20.120.1910">
    <property type="entry name" value="Cysteine-tRNA ligase, C-terminal anti-codon recognition domain"/>
    <property type="match status" value="1"/>
</dbReference>
<comment type="subcellular location">
    <subcellularLocation>
        <location evidence="2">Cytoplasm</location>
    </subcellularLocation>
</comment>
<keyword evidence="9" id="KW-0067">ATP-binding</keyword>
<dbReference type="PRINTS" id="PR00983">
    <property type="entry name" value="TRNASYNTHCYS"/>
</dbReference>
<name>A0A2M7S5S4_9BACT</name>
<dbReference type="SMART" id="SM00840">
    <property type="entry name" value="DALR_2"/>
    <property type="match status" value="1"/>
</dbReference>
<evidence type="ECO:0000313" key="12">
    <source>
        <dbReference type="Proteomes" id="UP000229307"/>
    </source>
</evidence>
<evidence type="ECO:0000256" key="5">
    <source>
        <dbReference type="ARBA" id="ARBA00022598"/>
    </source>
</evidence>
<evidence type="ECO:0000259" key="10">
    <source>
        <dbReference type="SMART" id="SM00840"/>
    </source>
</evidence>
<evidence type="ECO:0000256" key="3">
    <source>
        <dbReference type="ARBA" id="ARBA00011245"/>
    </source>
</evidence>
<dbReference type="InterPro" id="IPR056411">
    <property type="entry name" value="CysS_C"/>
</dbReference>
<dbReference type="AlphaFoldDB" id="A0A2M7S5S4"/>
<evidence type="ECO:0000256" key="8">
    <source>
        <dbReference type="ARBA" id="ARBA00022833"/>
    </source>
</evidence>
<dbReference type="Pfam" id="PF09190">
    <property type="entry name" value="DALR_2"/>
    <property type="match status" value="1"/>
</dbReference>
<dbReference type="GO" id="GO:0004817">
    <property type="term" value="F:cysteine-tRNA ligase activity"/>
    <property type="evidence" value="ECO:0007669"/>
    <property type="project" value="InterPro"/>
</dbReference>
<dbReference type="SUPFAM" id="SSF47323">
    <property type="entry name" value="Anticodon-binding domain of a subclass of class I aminoacyl-tRNA synthetases"/>
    <property type="match status" value="1"/>
</dbReference>
<evidence type="ECO:0000256" key="7">
    <source>
        <dbReference type="ARBA" id="ARBA00022741"/>
    </source>
</evidence>
<evidence type="ECO:0000256" key="4">
    <source>
        <dbReference type="ARBA" id="ARBA00014738"/>
    </source>
</evidence>
<evidence type="ECO:0000256" key="1">
    <source>
        <dbReference type="ARBA" id="ARBA00001947"/>
    </source>
</evidence>
<dbReference type="GO" id="GO:0046872">
    <property type="term" value="F:metal ion binding"/>
    <property type="evidence" value="ECO:0007669"/>
    <property type="project" value="UniProtKB-KW"/>
</dbReference>
<proteinExistence type="predicted"/>
<sequence>EELMPGARVEVDEKKKNPLDFALWKAAKEDEPSWDSPWGKGRPGWHIECSAMSLKDMDSSKEFILDIHGGGQDLIFPHHENEIAQSEAATEKKLAKYWMHNGFITINKEKMSKSLGNFFTIREVLQKYDPMVVRLFLLSAHYRQPMDFSDKELDAAKETYERMCTFNNNLNFVLGSMQKQLTEEEQEKLNANKAFLSGSRKEYEKMLEEAMDDDFNTPKTLGYIHELINNANISMKNTVPGSKNIMDIIYLLKYTKEQIDKWTGILGLVIKTKVSPEEFNTLVAERETARKNKDWAAADRIRKELQKKGITIEDTAFGPRLITKK</sequence>
<comment type="cofactor">
    <cofactor evidence="1">
        <name>Zn(2+)</name>
        <dbReference type="ChEBI" id="CHEBI:29105"/>
    </cofactor>
</comment>
<keyword evidence="6" id="KW-0479">Metal-binding</keyword>
<dbReference type="Pfam" id="PF23493">
    <property type="entry name" value="CysS_C"/>
    <property type="match status" value="1"/>
</dbReference>
<dbReference type="GO" id="GO:0006423">
    <property type="term" value="P:cysteinyl-tRNA aminoacylation"/>
    <property type="evidence" value="ECO:0007669"/>
    <property type="project" value="InterPro"/>
</dbReference>
<dbReference type="Pfam" id="PF01406">
    <property type="entry name" value="tRNA-synt_1e"/>
    <property type="match status" value="1"/>
</dbReference>
<keyword evidence="7" id="KW-0547">Nucleotide-binding</keyword>
<organism evidence="11 12">
    <name type="scientific">Candidatus Desantisbacteria bacterium CG_4_10_14_0_8_um_filter_48_22</name>
    <dbReference type="NCBI Taxonomy" id="1974543"/>
    <lineage>
        <taxon>Bacteria</taxon>
        <taxon>Candidatus Desantisiibacteriota</taxon>
    </lineage>
</organism>
<evidence type="ECO:0000313" key="11">
    <source>
        <dbReference type="EMBL" id="PIZ14882.1"/>
    </source>
</evidence>
<dbReference type="FunFam" id="3.40.50.620:FF:000451">
    <property type="entry name" value="Cysteine-tRNA ligase-like protein"/>
    <property type="match status" value="1"/>
</dbReference>
<evidence type="ECO:0000256" key="2">
    <source>
        <dbReference type="ARBA" id="ARBA00004496"/>
    </source>
</evidence>
<dbReference type="PANTHER" id="PTHR10890:SF3">
    <property type="entry name" value="CYSTEINE--TRNA LIGASE, CYTOPLASMIC"/>
    <property type="match status" value="1"/>
</dbReference>
<dbReference type="InterPro" id="IPR015273">
    <property type="entry name" value="Cys-tRNA-synt_Ia_DALR"/>
</dbReference>
<dbReference type="SUPFAM" id="SSF52374">
    <property type="entry name" value="Nucleotidylyl transferase"/>
    <property type="match status" value="1"/>
</dbReference>
<dbReference type="Gene3D" id="3.40.50.620">
    <property type="entry name" value="HUPs"/>
    <property type="match status" value="1"/>
</dbReference>
<dbReference type="GO" id="GO:0005524">
    <property type="term" value="F:ATP binding"/>
    <property type="evidence" value="ECO:0007669"/>
    <property type="project" value="UniProtKB-KW"/>
</dbReference>
<keyword evidence="5 11" id="KW-0436">Ligase</keyword>
<feature type="non-terminal residue" evidence="11">
    <location>
        <position position="1"/>
    </location>
</feature>
<dbReference type="InterPro" id="IPR032678">
    <property type="entry name" value="tRNA-synt_1_cat_dom"/>
</dbReference>
<evidence type="ECO:0000256" key="6">
    <source>
        <dbReference type="ARBA" id="ARBA00022723"/>
    </source>
</evidence>
<evidence type="ECO:0000256" key="9">
    <source>
        <dbReference type="ARBA" id="ARBA00022840"/>
    </source>
</evidence>
<dbReference type="PANTHER" id="PTHR10890">
    <property type="entry name" value="CYSTEINYL-TRNA SYNTHETASE"/>
    <property type="match status" value="1"/>
</dbReference>
<dbReference type="GO" id="GO:0005829">
    <property type="term" value="C:cytosol"/>
    <property type="evidence" value="ECO:0007669"/>
    <property type="project" value="TreeGrafter"/>
</dbReference>
<reference evidence="12" key="1">
    <citation type="submission" date="2017-09" db="EMBL/GenBank/DDBJ databases">
        <title>Depth-based differentiation of microbial function through sediment-hosted aquifers and enrichment of novel symbionts in the deep terrestrial subsurface.</title>
        <authorList>
            <person name="Probst A.J."/>
            <person name="Ladd B."/>
            <person name="Jarett J.K."/>
            <person name="Geller-Mcgrath D.E."/>
            <person name="Sieber C.M.K."/>
            <person name="Emerson J.B."/>
            <person name="Anantharaman K."/>
            <person name="Thomas B.C."/>
            <person name="Malmstrom R."/>
            <person name="Stieglmeier M."/>
            <person name="Klingl A."/>
            <person name="Woyke T."/>
            <person name="Ryan C.M."/>
            <person name="Banfield J.F."/>
        </authorList>
    </citation>
    <scope>NUCLEOTIDE SEQUENCE [LARGE SCALE GENOMIC DNA]</scope>
</reference>